<keyword evidence="3" id="KW-0378">Hydrolase</keyword>
<evidence type="ECO:0000259" key="5">
    <source>
        <dbReference type="SMART" id="SM00235"/>
    </source>
</evidence>
<accession>A0A4Z0J8A7</accession>
<comment type="caution">
    <text evidence="6">The sequence shown here is derived from an EMBL/GenBank/DDBJ whole genome shotgun (WGS) entry which is preliminary data.</text>
</comment>
<dbReference type="GO" id="GO:0008270">
    <property type="term" value="F:zinc ion binding"/>
    <property type="evidence" value="ECO:0007669"/>
    <property type="project" value="InterPro"/>
</dbReference>
<dbReference type="InterPro" id="IPR024079">
    <property type="entry name" value="MetalloPept_cat_dom_sf"/>
</dbReference>
<gene>
    <name evidence="6" type="ORF">EGT51_06760</name>
</gene>
<proteinExistence type="predicted"/>
<evidence type="ECO:0000256" key="4">
    <source>
        <dbReference type="ARBA" id="ARBA00022833"/>
    </source>
</evidence>
<dbReference type="GO" id="GO:0031012">
    <property type="term" value="C:extracellular matrix"/>
    <property type="evidence" value="ECO:0007669"/>
    <property type="project" value="InterPro"/>
</dbReference>
<evidence type="ECO:0000256" key="2">
    <source>
        <dbReference type="ARBA" id="ARBA00022723"/>
    </source>
</evidence>
<dbReference type="GO" id="GO:0006508">
    <property type="term" value="P:proteolysis"/>
    <property type="evidence" value="ECO:0007669"/>
    <property type="project" value="UniProtKB-KW"/>
</dbReference>
<dbReference type="SUPFAM" id="SSF55486">
    <property type="entry name" value="Metalloproteases ('zincins'), catalytic domain"/>
    <property type="match status" value="1"/>
</dbReference>
<protein>
    <submittedName>
        <fullName evidence="6">Zn-dependent protease</fullName>
    </submittedName>
</protein>
<dbReference type="Pfam" id="PF00413">
    <property type="entry name" value="Peptidase_M10"/>
    <property type="match status" value="1"/>
</dbReference>
<keyword evidence="2" id="KW-0479">Metal-binding</keyword>
<evidence type="ECO:0000256" key="3">
    <source>
        <dbReference type="ARBA" id="ARBA00022801"/>
    </source>
</evidence>
<evidence type="ECO:0000313" key="7">
    <source>
        <dbReference type="Proteomes" id="UP000297348"/>
    </source>
</evidence>
<dbReference type="Proteomes" id="UP000297348">
    <property type="component" value="Unassembled WGS sequence"/>
</dbReference>
<dbReference type="AlphaFoldDB" id="A0A4Z0J8A7"/>
<dbReference type="GO" id="GO:0004222">
    <property type="term" value="F:metalloendopeptidase activity"/>
    <property type="evidence" value="ECO:0007669"/>
    <property type="project" value="InterPro"/>
</dbReference>
<dbReference type="Gene3D" id="3.40.390.10">
    <property type="entry name" value="Collagenase (Catalytic Domain)"/>
    <property type="match status" value="1"/>
</dbReference>
<keyword evidence="1 6" id="KW-0645">Protease</keyword>
<evidence type="ECO:0000256" key="1">
    <source>
        <dbReference type="ARBA" id="ARBA00022670"/>
    </source>
</evidence>
<name>A0A4Z0J8A7_9LACO</name>
<keyword evidence="4" id="KW-0862">Zinc</keyword>
<evidence type="ECO:0000313" key="6">
    <source>
        <dbReference type="EMBL" id="TGD18836.1"/>
    </source>
</evidence>
<feature type="domain" description="Peptidase metallopeptidase" evidence="5">
    <location>
        <begin position="45"/>
        <end position="199"/>
    </location>
</feature>
<dbReference type="EMBL" id="RKLX01000009">
    <property type="protein sequence ID" value="TGD18836.1"/>
    <property type="molecule type" value="Genomic_DNA"/>
</dbReference>
<organism evidence="6 7">
    <name type="scientific">Levilactobacillus suantsaiihabitans</name>
    <dbReference type="NCBI Taxonomy" id="2487722"/>
    <lineage>
        <taxon>Bacteria</taxon>
        <taxon>Bacillati</taxon>
        <taxon>Bacillota</taxon>
        <taxon>Bacilli</taxon>
        <taxon>Lactobacillales</taxon>
        <taxon>Lactobacillaceae</taxon>
        <taxon>Levilactobacillus</taxon>
    </lineage>
</organism>
<dbReference type="InterPro" id="IPR001818">
    <property type="entry name" value="Pept_M10_metallopeptidase"/>
</dbReference>
<reference evidence="6 7" key="1">
    <citation type="submission" date="2018-10" db="EMBL/GenBank/DDBJ databases">
        <title>Lactobacillus sp. R7 and Lactobacillus sp. R19 isolated from fermented mustard green product of Taiwan.</title>
        <authorList>
            <person name="Lin S.-T."/>
        </authorList>
    </citation>
    <scope>NUCLEOTIDE SEQUENCE [LARGE SCALE GENOMIC DNA]</scope>
    <source>
        <strain evidence="6 7">BCRC 81129</strain>
    </source>
</reference>
<sequence length="200" mass="22222">MLGIGLVVGGWGQSLATVALRQDRWVNHLAMWIDSPHAQTPIDAVARAHPLQPTYHYYFANAEAREFRQVFEQAVAIFNQTGIVRLLPGSATDHHNTVRFFTYRDSALKHSAVAELGKGGPHIIRRPGWQMPTVNHAQAGLNLAHPELRIRLSVAVHEIGHAVGLAHSDNPKSVMTAMDQEQEYLTAPDLAALRLLYRSF</sequence>
<keyword evidence="7" id="KW-1185">Reference proteome</keyword>
<dbReference type="InterPro" id="IPR006026">
    <property type="entry name" value="Peptidase_Metallo"/>
</dbReference>
<dbReference type="SMART" id="SM00235">
    <property type="entry name" value="ZnMc"/>
    <property type="match status" value="1"/>
</dbReference>